<gene>
    <name evidence="3" type="ORF">ECPE_LOCUS13455</name>
</gene>
<dbReference type="GO" id="GO:0005509">
    <property type="term" value="F:calcium ion binding"/>
    <property type="evidence" value="ECO:0007669"/>
    <property type="project" value="InterPro"/>
</dbReference>
<evidence type="ECO:0000256" key="1">
    <source>
        <dbReference type="ARBA" id="ARBA00022837"/>
    </source>
</evidence>
<accession>A0A183B2L9</accession>
<dbReference type="Gene3D" id="1.10.238.10">
    <property type="entry name" value="EF-hand"/>
    <property type="match status" value="2"/>
</dbReference>
<dbReference type="WBParaSite" id="ECPE_0001349301-mRNA-1">
    <property type="protein sequence ID" value="ECPE_0001349301-mRNA-1"/>
    <property type="gene ID" value="ECPE_0001349301"/>
</dbReference>
<dbReference type="Pfam" id="PF13499">
    <property type="entry name" value="EF-hand_7"/>
    <property type="match status" value="1"/>
</dbReference>
<name>A0A183B2L9_9TREM</name>
<protein>
    <submittedName>
        <fullName evidence="5">EF-hand domain-containing protein</fullName>
    </submittedName>
</protein>
<evidence type="ECO:0000313" key="4">
    <source>
        <dbReference type="Proteomes" id="UP000272942"/>
    </source>
</evidence>
<reference evidence="5" key="1">
    <citation type="submission" date="2016-06" db="UniProtKB">
        <authorList>
            <consortium name="WormBaseParasite"/>
        </authorList>
    </citation>
    <scope>IDENTIFICATION</scope>
</reference>
<keyword evidence="4" id="KW-1185">Reference proteome</keyword>
<keyword evidence="1" id="KW-0106">Calcium</keyword>
<feature type="domain" description="EF-hand" evidence="2">
    <location>
        <begin position="78"/>
        <end position="112"/>
    </location>
</feature>
<dbReference type="InterPro" id="IPR002048">
    <property type="entry name" value="EF_hand_dom"/>
</dbReference>
<sequence>MAECIMKDVDTNKDGKISVDEVLQANGFPKEYQKFIEDLFKKDRRLIADAVMHECDLNKDGKISVDEVLQVNGLEGQEYREFIEKIFKKYDADGDGQLNYDEFLAYLEKEGN</sequence>
<dbReference type="AlphaFoldDB" id="A0A183B2L9"/>
<evidence type="ECO:0000259" key="2">
    <source>
        <dbReference type="PROSITE" id="PS50222"/>
    </source>
</evidence>
<reference evidence="3 4" key="2">
    <citation type="submission" date="2018-11" db="EMBL/GenBank/DDBJ databases">
        <authorList>
            <consortium name="Pathogen Informatics"/>
        </authorList>
    </citation>
    <scope>NUCLEOTIDE SEQUENCE [LARGE SCALE GENOMIC DNA]</scope>
    <source>
        <strain evidence="3 4">Egypt</strain>
    </source>
</reference>
<dbReference type="InterPro" id="IPR018247">
    <property type="entry name" value="EF_Hand_1_Ca_BS"/>
</dbReference>
<dbReference type="EMBL" id="UZAN01055113">
    <property type="protein sequence ID" value="VDP90727.1"/>
    <property type="molecule type" value="Genomic_DNA"/>
</dbReference>
<dbReference type="SUPFAM" id="SSF47473">
    <property type="entry name" value="EF-hand"/>
    <property type="match status" value="1"/>
</dbReference>
<dbReference type="OrthoDB" id="418595at2759"/>
<dbReference type="SMART" id="SM00054">
    <property type="entry name" value="EFh"/>
    <property type="match status" value="3"/>
</dbReference>
<organism evidence="5">
    <name type="scientific">Echinostoma caproni</name>
    <dbReference type="NCBI Taxonomy" id="27848"/>
    <lineage>
        <taxon>Eukaryota</taxon>
        <taxon>Metazoa</taxon>
        <taxon>Spiralia</taxon>
        <taxon>Lophotrochozoa</taxon>
        <taxon>Platyhelminthes</taxon>
        <taxon>Trematoda</taxon>
        <taxon>Digenea</taxon>
        <taxon>Plagiorchiida</taxon>
        <taxon>Echinostomata</taxon>
        <taxon>Echinostomatoidea</taxon>
        <taxon>Echinostomatidae</taxon>
        <taxon>Echinostoma</taxon>
    </lineage>
</organism>
<dbReference type="Pfam" id="PF13202">
    <property type="entry name" value="EF-hand_5"/>
    <property type="match status" value="1"/>
</dbReference>
<evidence type="ECO:0000313" key="5">
    <source>
        <dbReference type="WBParaSite" id="ECPE_0001349301-mRNA-1"/>
    </source>
</evidence>
<dbReference type="PROSITE" id="PS50222">
    <property type="entry name" value="EF_HAND_2"/>
    <property type="match status" value="2"/>
</dbReference>
<dbReference type="CDD" id="cd00051">
    <property type="entry name" value="EFh"/>
    <property type="match status" value="1"/>
</dbReference>
<dbReference type="Proteomes" id="UP000272942">
    <property type="component" value="Unassembled WGS sequence"/>
</dbReference>
<feature type="domain" description="EF-hand" evidence="2">
    <location>
        <begin position="1"/>
        <end position="32"/>
    </location>
</feature>
<dbReference type="InterPro" id="IPR011992">
    <property type="entry name" value="EF-hand-dom_pair"/>
</dbReference>
<evidence type="ECO:0000313" key="3">
    <source>
        <dbReference type="EMBL" id="VDP90727.1"/>
    </source>
</evidence>
<proteinExistence type="predicted"/>
<dbReference type="PROSITE" id="PS00018">
    <property type="entry name" value="EF_HAND_1"/>
    <property type="match status" value="2"/>
</dbReference>